<keyword evidence="2" id="KW-1185">Reference proteome</keyword>
<dbReference type="SUPFAM" id="SSF52058">
    <property type="entry name" value="L domain-like"/>
    <property type="match status" value="1"/>
</dbReference>
<reference evidence="1 2" key="1">
    <citation type="submission" date="2019-12" db="EMBL/GenBank/DDBJ databases">
        <authorList>
            <person name="Floudas D."/>
            <person name="Bentzer J."/>
            <person name="Ahren D."/>
            <person name="Johansson T."/>
            <person name="Persson P."/>
            <person name="Tunlid A."/>
        </authorList>
    </citation>
    <scope>NUCLEOTIDE SEQUENCE [LARGE SCALE GENOMIC DNA]</scope>
    <source>
        <strain evidence="1 2">CBS 102.39</strain>
    </source>
</reference>
<sequence>MHPSTDDSAPISVLHEDLLFNIFMENTFLDDFHQAVVPKGGTGALTTARRCSQVSQHWRSTYLSSPSIWGRLINLDDLLQGTEDWRKEVIARTGEALLWVYGGVSKWETADFVFSFLRKNWARVQLLLIVDRDIYNTTTPLADGKAKWAFLNEPAPQLQKIYINGMSPSKAEEYLPPARNLFNSSAPLLKHFSIPGIIPQISWSRHLSSLSFQSSNLTTEKFLKELQDMPELVFLGIYGNCISNPNRERCPQVILPKLRTLSLGTEGSFLNVGPILQCITPSPDCCLYAPLRIVRPSGIDSGEYERYETGLASFILPYLSLHPPTAVELACLCTNFVLLQSGRKFAITFSVLLPPLSPSPLLKELISSVTFSNVSTVCVLNASSWSTSPLNFTVLEAFPSATTLITTDDAIQTLLRLGRDRISTLLPALSTLEVRNMSYPTGGRDMEESPHEQFLKLRKDLGLPLSVLNLGFILNNLPVDLNHFECEHPGLLVKWSLDCQSMFGNYTNFEEYRCGDGHPETSLC</sequence>
<dbReference type="Proteomes" id="UP000521872">
    <property type="component" value="Unassembled WGS sequence"/>
</dbReference>
<accession>A0A8H4VM50</accession>
<proteinExistence type="predicted"/>
<organism evidence="1 2">
    <name type="scientific">Agrocybe pediades</name>
    <dbReference type="NCBI Taxonomy" id="84607"/>
    <lineage>
        <taxon>Eukaryota</taxon>
        <taxon>Fungi</taxon>
        <taxon>Dikarya</taxon>
        <taxon>Basidiomycota</taxon>
        <taxon>Agaricomycotina</taxon>
        <taxon>Agaricomycetes</taxon>
        <taxon>Agaricomycetidae</taxon>
        <taxon>Agaricales</taxon>
        <taxon>Agaricineae</taxon>
        <taxon>Strophariaceae</taxon>
        <taxon>Agrocybe</taxon>
    </lineage>
</organism>
<gene>
    <name evidence="1" type="ORF">D9613_010848</name>
</gene>
<protein>
    <recommendedName>
        <fullName evidence="3">F-box domain-containing protein</fullName>
    </recommendedName>
</protein>
<evidence type="ECO:0008006" key="3">
    <source>
        <dbReference type="Google" id="ProtNLM"/>
    </source>
</evidence>
<comment type="caution">
    <text evidence="1">The sequence shown here is derived from an EMBL/GenBank/DDBJ whole genome shotgun (WGS) entry which is preliminary data.</text>
</comment>
<evidence type="ECO:0000313" key="1">
    <source>
        <dbReference type="EMBL" id="KAF4612914.1"/>
    </source>
</evidence>
<evidence type="ECO:0000313" key="2">
    <source>
        <dbReference type="Proteomes" id="UP000521872"/>
    </source>
</evidence>
<dbReference type="EMBL" id="JAACJL010000046">
    <property type="protein sequence ID" value="KAF4612914.1"/>
    <property type="molecule type" value="Genomic_DNA"/>
</dbReference>
<dbReference type="AlphaFoldDB" id="A0A8H4VM50"/>
<name>A0A8H4VM50_9AGAR</name>